<name>A0A835BBN2_9POAL</name>
<dbReference type="PANTHER" id="PTHR43620">
    <property type="entry name" value="GLYCEROPHOSPHORYL DIESTER PHOSPHODIESTERASE"/>
    <property type="match status" value="1"/>
</dbReference>
<dbReference type="EMBL" id="JACEFO010002056">
    <property type="protein sequence ID" value="KAF8687130.1"/>
    <property type="molecule type" value="Genomic_DNA"/>
</dbReference>
<keyword evidence="3" id="KW-0378">Hydrolase</keyword>
<organism evidence="5 6">
    <name type="scientific">Digitaria exilis</name>
    <dbReference type="NCBI Taxonomy" id="1010633"/>
    <lineage>
        <taxon>Eukaryota</taxon>
        <taxon>Viridiplantae</taxon>
        <taxon>Streptophyta</taxon>
        <taxon>Embryophyta</taxon>
        <taxon>Tracheophyta</taxon>
        <taxon>Spermatophyta</taxon>
        <taxon>Magnoliopsida</taxon>
        <taxon>Liliopsida</taxon>
        <taxon>Poales</taxon>
        <taxon>Poaceae</taxon>
        <taxon>PACMAD clade</taxon>
        <taxon>Panicoideae</taxon>
        <taxon>Panicodae</taxon>
        <taxon>Paniceae</taxon>
        <taxon>Anthephorinae</taxon>
        <taxon>Digitaria</taxon>
    </lineage>
</organism>
<evidence type="ECO:0000256" key="1">
    <source>
        <dbReference type="ARBA" id="ARBA00012247"/>
    </source>
</evidence>
<dbReference type="EC" id="3.1.4.46" evidence="1"/>
<dbReference type="GO" id="GO:0008889">
    <property type="term" value="F:glycerophosphodiester phosphodiesterase activity"/>
    <property type="evidence" value="ECO:0007669"/>
    <property type="project" value="UniProtKB-EC"/>
</dbReference>
<gene>
    <name evidence="5" type="ORF">HU200_042794</name>
</gene>
<keyword evidence="2" id="KW-0319">Glycerol metabolism</keyword>
<keyword evidence="6" id="KW-1185">Reference proteome</keyword>
<dbReference type="AlphaFoldDB" id="A0A835BBN2"/>
<comment type="caution">
    <text evidence="5">The sequence shown here is derived from an EMBL/GenBank/DDBJ whole genome shotgun (WGS) entry which is preliminary data.</text>
</comment>
<evidence type="ECO:0000313" key="5">
    <source>
        <dbReference type="EMBL" id="KAF8687130.1"/>
    </source>
</evidence>
<accession>A0A835BBN2</accession>
<sequence>MQNAPYLATRGIAIVDAVSSALINPSYDKRPGKQVLIASDDSAVLGAFNKFPSLEGGVLHISNVISDASKPSVEEVAKFAMPVSISRGSVVQAHGSFLVQFTDVIHKMRAAKLSVYVGVLKNEFMNLGFDFWGNPMWRSDFSKNLSYTIFALHNLSPVPCHPAQGPAPVLEAADVVDPPLPPLHRLQMIQALRAAPRGQRQRWSLLVWSLDLLRSWR</sequence>
<protein>
    <recommendedName>
        <fullName evidence="1">glycerophosphodiester phosphodiesterase</fullName>
        <ecNumber evidence="1">3.1.4.46</ecNumber>
    </recommendedName>
</protein>
<evidence type="ECO:0000256" key="4">
    <source>
        <dbReference type="ARBA" id="ARBA00047512"/>
    </source>
</evidence>
<evidence type="ECO:0000313" key="6">
    <source>
        <dbReference type="Proteomes" id="UP000636709"/>
    </source>
</evidence>
<dbReference type="PANTHER" id="PTHR43620:SF25">
    <property type="entry name" value="GLYCEROPHOSPHODIESTER PHOSPHODIESTERASE"/>
    <property type="match status" value="1"/>
</dbReference>
<dbReference type="Proteomes" id="UP000636709">
    <property type="component" value="Unassembled WGS sequence"/>
</dbReference>
<comment type="catalytic activity">
    <reaction evidence="4">
        <text>a sn-glycero-3-phosphodiester + H2O = an alcohol + sn-glycerol 3-phosphate + H(+)</text>
        <dbReference type="Rhea" id="RHEA:12969"/>
        <dbReference type="ChEBI" id="CHEBI:15377"/>
        <dbReference type="ChEBI" id="CHEBI:15378"/>
        <dbReference type="ChEBI" id="CHEBI:30879"/>
        <dbReference type="ChEBI" id="CHEBI:57597"/>
        <dbReference type="ChEBI" id="CHEBI:83408"/>
        <dbReference type="EC" id="3.1.4.46"/>
    </reaction>
</comment>
<dbReference type="GO" id="GO:0006071">
    <property type="term" value="P:glycerol metabolic process"/>
    <property type="evidence" value="ECO:0007669"/>
    <property type="project" value="UniProtKB-KW"/>
</dbReference>
<proteinExistence type="predicted"/>
<reference evidence="5" key="1">
    <citation type="submission" date="2020-07" db="EMBL/GenBank/DDBJ databases">
        <title>Genome sequence and genetic diversity analysis of an under-domesticated orphan crop, white fonio (Digitaria exilis).</title>
        <authorList>
            <person name="Bennetzen J.L."/>
            <person name="Chen S."/>
            <person name="Ma X."/>
            <person name="Wang X."/>
            <person name="Yssel A.E.J."/>
            <person name="Chaluvadi S.R."/>
            <person name="Johnson M."/>
            <person name="Gangashetty P."/>
            <person name="Hamidou F."/>
            <person name="Sanogo M.D."/>
            <person name="Zwaenepoel A."/>
            <person name="Wallace J."/>
            <person name="Van De Peer Y."/>
            <person name="Van Deynze A."/>
        </authorList>
    </citation>
    <scope>NUCLEOTIDE SEQUENCE</scope>
    <source>
        <tissue evidence="5">Leaves</tissue>
    </source>
</reference>
<evidence type="ECO:0000256" key="2">
    <source>
        <dbReference type="ARBA" id="ARBA00022798"/>
    </source>
</evidence>
<evidence type="ECO:0000256" key="3">
    <source>
        <dbReference type="ARBA" id="ARBA00022801"/>
    </source>
</evidence>
<dbReference type="OrthoDB" id="1058301at2759"/>